<evidence type="ECO:0000313" key="14">
    <source>
        <dbReference type="EMBL" id="RUO51826.1"/>
    </source>
</evidence>
<dbReference type="GO" id="GO:0015276">
    <property type="term" value="F:ligand-gated monoatomic ion channel activity"/>
    <property type="evidence" value="ECO:0007669"/>
    <property type="project" value="InterPro"/>
</dbReference>
<keyword evidence="15" id="KW-1185">Reference proteome</keyword>
<evidence type="ECO:0000256" key="4">
    <source>
        <dbReference type="ARBA" id="ARBA00022989"/>
    </source>
</evidence>
<dbReference type="OrthoDB" id="9799090at2"/>
<organism evidence="14 15">
    <name type="scientific">Pseudidiomarina halophila</name>
    <dbReference type="NCBI Taxonomy" id="1449799"/>
    <lineage>
        <taxon>Bacteria</taxon>
        <taxon>Pseudomonadati</taxon>
        <taxon>Pseudomonadota</taxon>
        <taxon>Gammaproteobacteria</taxon>
        <taxon>Alteromonadales</taxon>
        <taxon>Idiomarinaceae</taxon>
        <taxon>Pseudidiomarina</taxon>
    </lineage>
</organism>
<evidence type="ECO:0000313" key="15">
    <source>
        <dbReference type="Proteomes" id="UP000287198"/>
    </source>
</evidence>
<dbReference type="InterPro" id="IPR015683">
    <property type="entry name" value="Ionotropic_Glu_rcpt"/>
</dbReference>
<dbReference type="PRINTS" id="PR00169">
    <property type="entry name" value="KCHANNEL"/>
</dbReference>
<feature type="domain" description="Solute-binding protein family 3/N-terminal" evidence="12">
    <location>
        <begin position="33"/>
        <end position="361"/>
    </location>
</feature>
<dbReference type="SUPFAM" id="SSF53850">
    <property type="entry name" value="Periplasmic binding protein-like II"/>
    <property type="match status" value="1"/>
</dbReference>
<dbReference type="SMART" id="SM00079">
    <property type="entry name" value="PBPe"/>
    <property type="match status" value="1"/>
</dbReference>
<name>A0A432XSW8_9GAMM</name>
<feature type="chain" id="PRO_5019019336" evidence="11">
    <location>
        <begin position="23"/>
        <end position="362"/>
    </location>
</feature>
<dbReference type="Pfam" id="PF00060">
    <property type="entry name" value="Lig_chan"/>
    <property type="match status" value="1"/>
</dbReference>
<gene>
    <name evidence="14" type="ORF">CWI69_09230</name>
</gene>
<keyword evidence="9" id="KW-0407">Ion channel</keyword>
<evidence type="ECO:0000259" key="13">
    <source>
        <dbReference type="SMART" id="SM00079"/>
    </source>
</evidence>
<evidence type="ECO:0000256" key="8">
    <source>
        <dbReference type="ARBA" id="ARBA00023180"/>
    </source>
</evidence>
<feature type="transmembrane region" description="Helical" evidence="10">
    <location>
        <begin position="143"/>
        <end position="164"/>
    </location>
</feature>
<comment type="caution">
    <text evidence="14">The sequence shown here is derived from an EMBL/GenBank/DDBJ whole genome shotgun (WGS) entry which is preliminary data.</text>
</comment>
<dbReference type="Gene3D" id="1.10.287.70">
    <property type="match status" value="1"/>
</dbReference>
<dbReference type="SUPFAM" id="SSF81324">
    <property type="entry name" value="Voltage-gated potassium channels"/>
    <property type="match status" value="1"/>
</dbReference>
<dbReference type="Proteomes" id="UP000287198">
    <property type="component" value="Unassembled WGS sequence"/>
</dbReference>
<evidence type="ECO:0000256" key="5">
    <source>
        <dbReference type="ARBA" id="ARBA00023065"/>
    </source>
</evidence>
<evidence type="ECO:0000256" key="11">
    <source>
        <dbReference type="SAM" id="SignalP"/>
    </source>
</evidence>
<dbReference type="InterPro" id="IPR001320">
    <property type="entry name" value="Iontro_rcpt_C"/>
</dbReference>
<keyword evidence="6 10" id="KW-0472">Membrane</keyword>
<sequence length="362" mass="40289">MKTQLQILFAVLLMLWPAMTLAQTPSDGASAEPMQVAVRISPPFVMQDDNGDYYGLTIELWEYIAEVNNYQFNYQEAGLEQLFDGVAGGDYAVGLGAISVTADRERRIDFTLPFYNAGLGIAVPATAESGWWTVTKRFFSLEFLTVLLALIAILLIAGILVWLAERRHNREEFSSGRMRGIGAGFWWAAVTMTTVGYGDKSPRSNAGRVVAFIWMFTSVIIISSFTASITSALTVNRLSTLIEGKDDLARVRVASVPGSYSAFWLDRENIGYQHYNDLADALQSVQAGKADAAVYDAPLLKYQLRKDYSGLTVLKDVFAPQDYALVLPPKAGEREEINRVLLRYIRSAEWRQSVSRYLGDEL</sequence>
<evidence type="ECO:0000256" key="1">
    <source>
        <dbReference type="ARBA" id="ARBA00004141"/>
    </source>
</evidence>
<keyword evidence="3 10" id="KW-0812">Transmembrane</keyword>
<feature type="transmembrane region" description="Helical" evidence="10">
    <location>
        <begin position="209"/>
        <end position="235"/>
    </location>
</feature>
<dbReference type="GO" id="GO:0016020">
    <property type="term" value="C:membrane"/>
    <property type="evidence" value="ECO:0007669"/>
    <property type="project" value="UniProtKB-SubCell"/>
</dbReference>
<evidence type="ECO:0000256" key="6">
    <source>
        <dbReference type="ARBA" id="ARBA00023136"/>
    </source>
</evidence>
<dbReference type="SMART" id="SM00062">
    <property type="entry name" value="PBPb"/>
    <property type="match status" value="1"/>
</dbReference>
<keyword evidence="5" id="KW-0406">Ion transport</keyword>
<dbReference type="EMBL" id="PIPW01000003">
    <property type="protein sequence ID" value="RUO51826.1"/>
    <property type="molecule type" value="Genomic_DNA"/>
</dbReference>
<evidence type="ECO:0000256" key="9">
    <source>
        <dbReference type="ARBA" id="ARBA00023303"/>
    </source>
</evidence>
<protein>
    <submittedName>
        <fullName evidence="14">ABC transporter substrate-binding protein</fullName>
    </submittedName>
</protein>
<keyword evidence="2" id="KW-0813">Transport</keyword>
<reference evidence="15" key="1">
    <citation type="journal article" date="2018" name="Front. Microbiol.">
        <title>Genome-Based Analysis Reveals the Taxonomy and Diversity of the Family Idiomarinaceae.</title>
        <authorList>
            <person name="Liu Y."/>
            <person name="Lai Q."/>
            <person name="Shao Z."/>
        </authorList>
    </citation>
    <scope>NUCLEOTIDE SEQUENCE [LARGE SCALE GENOMIC DNA]</scope>
    <source>
        <strain evidence="15">BH195</strain>
    </source>
</reference>
<dbReference type="Gene3D" id="3.40.190.10">
    <property type="entry name" value="Periplasmic binding protein-like II"/>
    <property type="match status" value="2"/>
</dbReference>
<dbReference type="InterPro" id="IPR001638">
    <property type="entry name" value="Solute-binding_3/MltF_N"/>
</dbReference>
<keyword evidence="4 10" id="KW-1133">Transmembrane helix</keyword>
<evidence type="ECO:0000256" key="7">
    <source>
        <dbReference type="ARBA" id="ARBA00023170"/>
    </source>
</evidence>
<dbReference type="AlphaFoldDB" id="A0A432XSW8"/>
<evidence type="ECO:0000256" key="3">
    <source>
        <dbReference type="ARBA" id="ARBA00022692"/>
    </source>
</evidence>
<accession>A0A432XSW8</accession>
<keyword evidence="11" id="KW-0732">Signal</keyword>
<keyword evidence="8" id="KW-0325">Glycoprotein</keyword>
<dbReference type="RefSeq" id="WP_126763929.1">
    <property type="nucleotide sequence ID" value="NZ_JBHLTZ010000010.1"/>
</dbReference>
<evidence type="ECO:0000259" key="12">
    <source>
        <dbReference type="SMART" id="SM00062"/>
    </source>
</evidence>
<keyword evidence="7" id="KW-0675">Receptor</keyword>
<feature type="domain" description="Ionotropic glutamate receptor C-terminal" evidence="13">
    <location>
        <begin position="33"/>
        <end position="352"/>
    </location>
</feature>
<evidence type="ECO:0000256" key="10">
    <source>
        <dbReference type="SAM" id="Phobius"/>
    </source>
</evidence>
<proteinExistence type="predicted"/>
<evidence type="ECO:0000256" key="2">
    <source>
        <dbReference type="ARBA" id="ARBA00022448"/>
    </source>
</evidence>
<dbReference type="Pfam" id="PF00497">
    <property type="entry name" value="SBP_bac_3"/>
    <property type="match status" value="1"/>
</dbReference>
<dbReference type="PANTHER" id="PTHR18966">
    <property type="entry name" value="IONOTROPIC GLUTAMATE RECEPTOR"/>
    <property type="match status" value="1"/>
</dbReference>
<comment type="subcellular location">
    <subcellularLocation>
        <location evidence="1">Membrane</location>
        <topology evidence="1">Multi-pass membrane protein</topology>
    </subcellularLocation>
</comment>
<feature type="transmembrane region" description="Helical" evidence="10">
    <location>
        <begin position="176"/>
        <end position="197"/>
    </location>
</feature>
<feature type="signal peptide" evidence="11">
    <location>
        <begin position="1"/>
        <end position="22"/>
    </location>
</feature>